<feature type="binding site" evidence="5">
    <location>
        <position position="178"/>
    </location>
    <ligand>
        <name>Mg(2+)</name>
        <dbReference type="ChEBI" id="CHEBI:18420"/>
    </ligand>
</feature>
<accession>A0A8E7EK71</accession>
<feature type="binding site" evidence="5">
    <location>
        <position position="182"/>
    </location>
    <ligand>
        <name>Mg(2+)</name>
        <dbReference type="ChEBI" id="CHEBI:18420"/>
    </ligand>
</feature>
<feature type="binding site" evidence="5">
    <location>
        <position position="155"/>
    </location>
    <ligand>
        <name>substrate</name>
    </ligand>
</feature>
<keyword evidence="8" id="KW-1185">Reference proteome</keyword>
<proteinExistence type="inferred from homology"/>
<dbReference type="SFLD" id="SFLDF00446">
    <property type="entry name" value="phosphoglycolate_phosphatase_3"/>
    <property type="match status" value="1"/>
</dbReference>
<dbReference type="GO" id="GO:0005829">
    <property type="term" value="C:cytosol"/>
    <property type="evidence" value="ECO:0007669"/>
    <property type="project" value="TreeGrafter"/>
</dbReference>
<sequence>MLRGVITDIDGTLTDEKRRLSTAAIETIRKLQENGIEVVLSSGNTSCLLKGLCKLIGTGGTFIGENGGVYRIGFQGSMKVMANRDIAVKALNLLEEYYTKKGIRLELYSHQERYSDIAFAREVPVDEVRSLLAGWPVDIMDTNFAIHIHEAGIDKGKTFHIVAEQLGILPEEFLGIGDSENDIGMIKAAGTGCCVANAQEDVRNTSDFCSSVPYGEGFVEIMRKYFPHILAR</sequence>
<evidence type="ECO:0000256" key="4">
    <source>
        <dbReference type="ARBA" id="ARBA00023277"/>
    </source>
</evidence>
<dbReference type="GO" id="GO:0008967">
    <property type="term" value="F:phosphoglycolate phosphatase activity"/>
    <property type="evidence" value="ECO:0007669"/>
    <property type="project" value="UniProtKB-UniRule"/>
</dbReference>
<dbReference type="InterPro" id="IPR023214">
    <property type="entry name" value="HAD_sf"/>
</dbReference>
<feature type="binding site" evidence="5">
    <location>
        <position position="10"/>
    </location>
    <ligand>
        <name>Mg(2+)</name>
        <dbReference type="ChEBI" id="CHEBI:18420"/>
    </ligand>
</feature>
<dbReference type="HAMAP" id="MF_01419">
    <property type="entry name" value="GPH_hydrolase_arch"/>
    <property type="match status" value="1"/>
</dbReference>
<organism evidence="7 8">
    <name type="scientific">Methanospirillum purgamenti</name>
    <dbReference type="NCBI Taxonomy" id="2834276"/>
    <lineage>
        <taxon>Archaea</taxon>
        <taxon>Methanobacteriati</taxon>
        <taxon>Methanobacteriota</taxon>
        <taxon>Stenosarchaea group</taxon>
        <taxon>Methanomicrobia</taxon>
        <taxon>Methanomicrobiales</taxon>
        <taxon>Methanospirillaceae</taxon>
        <taxon>Methanospirillum</taxon>
    </lineage>
</organism>
<dbReference type="SFLD" id="SFLDS00003">
    <property type="entry name" value="Haloacid_Dehalogenase"/>
    <property type="match status" value="1"/>
</dbReference>
<keyword evidence="3 5" id="KW-0460">Magnesium</keyword>
<evidence type="ECO:0000256" key="6">
    <source>
        <dbReference type="NCBIfam" id="TIGR01487"/>
    </source>
</evidence>
<evidence type="ECO:0000256" key="1">
    <source>
        <dbReference type="ARBA" id="ARBA00022723"/>
    </source>
</evidence>
<evidence type="ECO:0000256" key="3">
    <source>
        <dbReference type="ARBA" id="ARBA00022842"/>
    </source>
</evidence>
<dbReference type="GeneID" id="65095961"/>
<comment type="function">
    <text evidence="5">Catalyzes the dephosphorylation of 2-phosphoglycolate.</text>
</comment>
<dbReference type="SFLD" id="SFLDG01140">
    <property type="entry name" value="C2.B:_Phosphomannomutase_and_P"/>
    <property type="match status" value="1"/>
</dbReference>
<dbReference type="InterPro" id="IPR006382">
    <property type="entry name" value="PGPase"/>
</dbReference>
<comment type="cofactor">
    <cofactor evidence="5">
        <name>Mg(2+)</name>
        <dbReference type="ChEBI" id="CHEBI:18420"/>
    </cofactor>
</comment>
<keyword evidence="1 5" id="KW-0479">Metal-binding</keyword>
<dbReference type="CDD" id="cd07514">
    <property type="entry name" value="HAD_Pase"/>
    <property type="match status" value="1"/>
</dbReference>
<dbReference type="RefSeq" id="WP_214420168.1">
    <property type="nucleotide sequence ID" value="NZ_CP075546.1"/>
</dbReference>
<dbReference type="NCBIfam" id="TIGR01487">
    <property type="entry name" value="Pglycolate_arch"/>
    <property type="match status" value="1"/>
</dbReference>
<comment type="catalytic activity">
    <reaction evidence="5">
        <text>2-phosphoglycolate + H2O = glycolate + phosphate</text>
        <dbReference type="Rhea" id="RHEA:14369"/>
        <dbReference type="ChEBI" id="CHEBI:15377"/>
        <dbReference type="ChEBI" id="CHEBI:29805"/>
        <dbReference type="ChEBI" id="CHEBI:43474"/>
        <dbReference type="ChEBI" id="CHEBI:58033"/>
        <dbReference type="EC" id="3.1.3.18"/>
    </reaction>
</comment>
<dbReference type="NCBIfam" id="TIGR01482">
    <property type="entry name" value="SPP-subfamily"/>
    <property type="match status" value="1"/>
</dbReference>
<evidence type="ECO:0000313" key="8">
    <source>
        <dbReference type="Proteomes" id="UP000680656"/>
    </source>
</evidence>
<keyword evidence="2 5" id="KW-0378">Hydrolase</keyword>
<dbReference type="EMBL" id="CP075546">
    <property type="protein sequence ID" value="QVV89371.1"/>
    <property type="molecule type" value="Genomic_DNA"/>
</dbReference>
<dbReference type="AlphaFoldDB" id="A0A8E7EK71"/>
<dbReference type="EC" id="3.1.3.18" evidence="5 6"/>
<evidence type="ECO:0000313" key="7">
    <source>
        <dbReference type="EMBL" id="QVV89371.1"/>
    </source>
</evidence>
<dbReference type="PANTHER" id="PTHR10000">
    <property type="entry name" value="PHOSPHOSERINE PHOSPHATASE"/>
    <property type="match status" value="1"/>
</dbReference>
<dbReference type="GO" id="GO:0000287">
    <property type="term" value="F:magnesium ion binding"/>
    <property type="evidence" value="ECO:0007669"/>
    <property type="project" value="InterPro"/>
</dbReference>
<dbReference type="Gene3D" id="3.90.1070.10">
    <property type="match status" value="1"/>
</dbReference>
<protein>
    <recommendedName>
        <fullName evidence="5 6">Phosphoglycolate phosphatase</fullName>
        <shortName evidence="5">PGP</shortName>
        <shortName evidence="5">PGPase</shortName>
        <ecNumber evidence="5 6">3.1.3.18</ecNumber>
    </recommendedName>
</protein>
<dbReference type="SFLD" id="SFLDG01144">
    <property type="entry name" value="C2.B.4:_PGP_Like"/>
    <property type="match status" value="1"/>
</dbReference>
<dbReference type="PANTHER" id="PTHR10000:SF8">
    <property type="entry name" value="HAD SUPERFAMILY HYDROLASE-LIKE, TYPE 3"/>
    <property type="match status" value="1"/>
</dbReference>
<name>A0A8E7EK71_9EURY</name>
<keyword evidence="4 5" id="KW-0119">Carbohydrate metabolism</keyword>
<dbReference type="Proteomes" id="UP000680656">
    <property type="component" value="Chromosome"/>
</dbReference>
<gene>
    <name evidence="7" type="ORF">KHC33_02215</name>
</gene>
<dbReference type="SUPFAM" id="SSF56784">
    <property type="entry name" value="HAD-like"/>
    <property type="match status" value="1"/>
</dbReference>
<dbReference type="InterPro" id="IPR036412">
    <property type="entry name" value="HAD-like_sf"/>
</dbReference>
<dbReference type="KEGG" id="mrtj:KHC33_02215"/>
<feature type="binding site" evidence="5">
    <location>
        <position position="8"/>
    </location>
    <ligand>
        <name>Mg(2+)</name>
        <dbReference type="ChEBI" id="CHEBI:18420"/>
    </ligand>
</feature>
<reference evidence="7 8" key="1">
    <citation type="submission" date="2021-05" db="EMBL/GenBank/DDBJ databases">
        <title>A novel Methanospirillum isolate from a pyrite-forming mixed culture.</title>
        <authorList>
            <person name="Bunk B."/>
            <person name="Sproer C."/>
            <person name="Spring S."/>
            <person name="Pester M."/>
        </authorList>
    </citation>
    <scope>NUCLEOTIDE SEQUENCE [LARGE SCALE GENOMIC DNA]</scope>
    <source>
        <strain evidence="7 8">J.3.6.1-F.2.7.3</strain>
    </source>
</reference>
<comment type="similarity">
    <text evidence="5">Belongs to the archaeal SPP-like hydrolase family.</text>
</comment>
<dbReference type="Pfam" id="PF08282">
    <property type="entry name" value="Hydrolase_3"/>
    <property type="match status" value="2"/>
</dbReference>
<evidence type="ECO:0000256" key="5">
    <source>
        <dbReference type="HAMAP-Rule" id="MF_01419"/>
    </source>
</evidence>
<feature type="active site" description="Nucleophile" evidence="5">
    <location>
        <position position="8"/>
    </location>
</feature>
<dbReference type="NCBIfam" id="NF002245">
    <property type="entry name" value="PRK01158.1"/>
    <property type="match status" value="1"/>
</dbReference>
<dbReference type="Gene3D" id="3.40.50.1000">
    <property type="entry name" value="HAD superfamily/HAD-like"/>
    <property type="match status" value="1"/>
</dbReference>
<evidence type="ECO:0000256" key="2">
    <source>
        <dbReference type="ARBA" id="ARBA00022801"/>
    </source>
</evidence>